<dbReference type="AlphaFoldDB" id="A0A1S8ASX8"/>
<dbReference type="Proteomes" id="UP000189370">
    <property type="component" value="Unassembled WGS sequence"/>
</dbReference>
<gene>
    <name evidence="2" type="ORF">A6E15_00660</name>
</gene>
<comment type="caution">
    <text evidence="2">The sequence shown here is derived from an EMBL/GenBank/DDBJ whole genome shotgun (WGS) entry which is preliminary data.</text>
</comment>
<sequence length="89" mass="10217">MAVTVVLLLVVSLAIPLVLWLAISRETSDPTVVDRREAERIAKERGGREPSRSTGSPDHPTDDRHGRNRSDRDVRDDRSREFGRRREDR</sequence>
<name>A0A1S8ASX8_9EURY</name>
<dbReference type="EMBL" id="LWLN01000001">
    <property type="protein sequence ID" value="OLZ39584.1"/>
    <property type="molecule type" value="Genomic_DNA"/>
</dbReference>
<evidence type="ECO:0000313" key="3">
    <source>
        <dbReference type="Proteomes" id="UP000189370"/>
    </source>
</evidence>
<accession>A0A1S8ASX8</accession>
<evidence type="ECO:0000256" key="1">
    <source>
        <dbReference type="SAM" id="MobiDB-lite"/>
    </source>
</evidence>
<feature type="compositionally biased region" description="Basic and acidic residues" evidence="1">
    <location>
        <begin position="29"/>
        <end position="51"/>
    </location>
</feature>
<dbReference type="InterPro" id="IPR058456">
    <property type="entry name" value="DUF8143"/>
</dbReference>
<organism evidence="2 3">
    <name type="scientific">Natrinema saccharevitans</name>
    <dbReference type="NCBI Taxonomy" id="301967"/>
    <lineage>
        <taxon>Archaea</taxon>
        <taxon>Methanobacteriati</taxon>
        <taxon>Methanobacteriota</taxon>
        <taxon>Stenosarchaea group</taxon>
        <taxon>Halobacteria</taxon>
        <taxon>Halobacteriales</taxon>
        <taxon>Natrialbaceae</taxon>
        <taxon>Natrinema</taxon>
    </lineage>
</organism>
<protein>
    <submittedName>
        <fullName evidence="2">Uncharacterized protein</fullName>
    </submittedName>
</protein>
<feature type="compositionally biased region" description="Basic and acidic residues" evidence="1">
    <location>
        <begin position="59"/>
        <end position="89"/>
    </location>
</feature>
<dbReference type="STRING" id="301967.A6E15_00660"/>
<proteinExistence type="predicted"/>
<keyword evidence="3" id="KW-1185">Reference proteome</keyword>
<feature type="region of interest" description="Disordered" evidence="1">
    <location>
        <begin position="29"/>
        <end position="89"/>
    </location>
</feature>
<dbReference type="Pfam" id="PF26467">
    <property type="entry name" value="DUF8143"/>
    <property type="match status" value="1"/>
</dbReference>
<reference evidence="3" key="1">
    <citation type="submission" date="2016-04" db="EMBL/GenBank/DDBJ databases">
        <authorList>
            <person name="Chen S.-C."/>
            <person name="Lai M.-C."/>
        </authorList>
    </citation>
    <scope>NUCLEOTIDE SEQUENCE [LARGE SCALE GENOMIC DNA]</scope>
    <source>
        <strain evidence="3">AB14</strain>
    </source>
</reference>
<evidence type="ECO:0000313" key="2">
    <source>
        <dbReference type="EMBL" id="OLZ39584.1"/>
    </source>
</evidence>